<comment type="caution">
    <text evidence="1">The sequence shown here is derived from an EMBL/GenBank/DDBJ whole genome shotgun (WGS) entry which is preliminary data.</text>
</comment>
<accession>A0A9D7S838</accession>
<gene>
    <name evidence="1" type="ORF">IPO85_05350</name>
</gene>
<evidence type="ECO:0008006" key="3">
    <source>
        <dbReference type="Google" id="ProtNLM"/>
    </source>
</evidence>
<name>A0A9D7S838_9BACT</name>
<evidence type="ECO:0000313" key="2">
    <source>
        <dbReference type="Proteomes" id="UP000808349"/>
    </source>
</evidence>
<sequence length="239" mass="27248">MRITSIILLVLLKTINTFGQQTEFGISLNSGLFSFRGPSAEKETFILVNEASEDNLICTNNPYGSKNGLLYGFSINLQLLTKRKFILGIDLGYENLRSLILIKHILIRQDFGSFPPYNASGKSILNHHFINVNPYFGYSVKLKKYSMDFLAGTDLAYCLFAKERGSWVQEFDNEKQPITKNRSTIRFDLRPRIQSTIKYKKYGLYAAYSIGLVNYKSGYVGGINECYSSIIRFGLNYKI</sequence>
<proteinExistence type="predicted"/>
<organism evidence="1 2">
    <name type="scientific">Candidatus Defluviibacterium haderslevense</name>
    <dbReference type="NCBI Taxonomy" id="2981993"/>
    <lineage>
        <taxon>Bacteria</taxon>
        <taxon>Pseudomonadati</taxon>
        <taxon>Bacteroidota</taxon>
        <taxon>Saprospiria</taxon>
        <taxon>Saprospirales</taxon>
        <taxon>Saprospiraceae</taxon>
        <taxon>Candidatus Defluviibacterium</taxon>
    </lineage>
</organism>
<evidence type="ECO:0000313" key="1">
    <source>
        <dbReference type="EMBL" id="MBK9716933.1"/>
    </source>
</evidence>
<dbReference type="EMBL" id="JADKFW010000004">
    <property type="protein sequence ID" value="MBK9716933.1"/>
    <property type="molecule type" value="Genomic_DNA"/>
</dbReference>
<dbReference type="Proteomes" id="UP000808349">
    <property type="component" value="Unassembled WGS sequence"/>
</dbReference>
<reference evidence="1 2" key="1">
    <citation type="submission" date="2020-10" db="EMBL/GenBank/DDBJ databases">
        <title>Connecting structure to function with the recovery of over 1000 high-quality activated sludge metagenome-assembled genomes encoding full-length rRNA genes using long-read sequencing.</title>
        <authorList>
            <person name="Singleton C.M."/>
            <person name="Petriglieri F."/>
            <person name="Kristensen J.M."/>
            <person name="Kirkegaard R.H."/>
            <person name="Michaelsen T.Y."/>
            <person name="Andersen M.H."/>
            <person name="Karst S.M."/>
            <person name="Dueholm M.S."/>
            <person name="Nielsen P.H."/>
            <person name="Albertsen M."/>
        </authorList>
    </citation>
    <scope>NUCLEOTIDE SEQUENCE [LARGE SCALE GENOMIC DNA]</scope>
    <source>
        <strain evidence="1">Ribe_18-Q3-R11-54_BAT3C.373</strain>
    </source>
</reference>
<protein>
    <recommendedName>
        <fullName evidence="3">Outer membrane protein beta-barrel domain-containing protein</fullName>
    </recommendedName>
</protein>
<dbReference type="AlphaFoldDB" id="A0A9D7S838"/>